<dbReference type="PROSITE" id="PS51257">
    <property type="entry name" value="PROKAR_LIPOPROTEIN"/>
    <property type="match status" value="1"/>
</dbReference>
<evidence type="ECO:0000313" key="9">
    <source>
        <dbReference type="EMBL" id="ADW21486.1"/>
    </source>
</evidence>
<dbReference type="HOGENOM" id="CLU_011263_15_6_0"/>
<evidence type="ECO:0000256" key="1">
    <source>
        <dbReference type="ARBA" id="ARBA00011073"/>
    </source>
</evidence>
<evidence type="ECO:0000256" key="5">
    <source>
        <dbReference type="PROSITE-ProRule" id="PRU01240"/>
    </source>
</evidence>
<evidence type="ECO:0000256" key="3">
    <source>
        <dbReference type="ARBA" id="ARBA00022801"/>
    </source>
</evidence>
<dbReference type="GO" id="GO:0006508">
    <property type="term" value="P:proteolysis"/>
    <property type="evidence" value="ECO:0007669"/>
    <property type="project" value="UniProtKB-KW"/>
</dbReference>
<dbReference type="STRING" id="743525.TSC_c08600"/>
<accession>E8PNL1</accession>
<proteinExistence type="inferred from homology"/>
<feature type="active site" description="Charge relay system" evidence="5">
    <location>
        <position position="374"/>
    </location>
</feature>
<dbReference type="PROSITE" id="PS00136">
    <property type="entry name" value="SUBTILASE_ASP"/>
    <property type="match status" value="1"/>
</dbReference>
<dbReference type="EMBL" id="CP001962">
    <property type="protein sequence ID" value="ADW21486.1"/>
    <property type="molecule type" value="Genomic_DNA"/>
</dbReference>
<name>E8PNL1_THESS</name>
<evidence type="ECO:0000256" key="7">
    <source>
        <dbReference type="SAM" id="SignalP"/>
    </source>
</evidence>
<dbReference type="PROSITE" id="PS00138">
    <property type="entry name" value="SUBTILASE_SER"/>
    <property type="match status" value="1"/>
</dbReference>
<dbReference type="PRINTS" id="PR00723">
    <property type="entry name" value="SUBTILISIN"/>
</dbReference>
<feature type="active site" description="Charge relay system" evidence="5">
    <location>
        <position position="169"/>
    </location>
</feature>
<dbReference type="PANTHER" id="PTHR43806:SF11">
    <property type="entry name" value="CEREVISIN-RELATED"/>
    <property type="match status" value="1"/>
</dbReference>
<feature type="active site" description="Charge relay system" evidence="5">
    <location>
        <position position="212"/>
    </location>
</feature>
<sequence length="443" mass="46547">MKRVLFPALLAATALLLTACPQTPPPPPPVNPSGCPVGPLSVQVEEPLNLQGLGRFEGEYVPGELLVLPRAGLSVQALRAEGVEPLGALPRGLLRVKVPPGQEKARAQALLRAGAQYVQPNYLYRPLRVPNDPLYATGQKAYLNALVGLEAAWDASTGRGCPPLIAVLDTGVLPHQDFHTSKYLPANVNLDVADGDADPTDGQVPSQDSYGHGLMVAGVLGADTDNARGMAGVTWGGHILPIKVYYDGGGATTQTLLEGVRLARRMGVRIANISLGTNGQDPLLDAELTMAWNQGMVVVAAAGNYEKPYSGYSSGGPVMFPANSPSVLAVGAVDQSRERAYFSAHGPELDLVAPGVSVLVAQPSGGYARANGTSFASPIVAGVAALYMSKYARERKAWPTPDQVYACLTQTAEDLGSSGLDEEYGFGLVRADRVMTDTTYCFP</sequence>
<keyword evidence="4 5" id="KW-0720">Serine protease</keyword>
<evidence type="ECO:0000313" key="10">
    <source>
        <dbReference type="Proteomes" id="UP000008087"/>
    </source>
</evidence>
<protein>
    <submittedName>
        <fullName evidence="9">Serine protease</fullName>
    </submittedName>
</protein>
<dbReference type="eggNOG" id="COG1404">
    <property type="taxonomic scope" value="Bacteria"/>
</dbReference>
<dbReference type="Gene3D" id="3.40.50.200">
    <property type="entry name" value="Peptidase S8/S53 domain"/>
    <property type="match status" value="1"/>
</dbReference>
<dbReference type="Pfam" id="PF00082">
    <property type="entry name" value="Peptidase_S8"/>
    <property type="match status" value="1"/>
</dbReference>
<dbReference type="InterPro" id="IPR050131">
    <property type="entry name" value="Peptidase_S8_subtilisin-like"/>
</dbReference>
<dbReference type="PROSITE" id="PS51892">
    <property type="entry name" value="SUBTILASE"/>
    <property type="match status" value="1"/>
</dbReference>
<reference evidence="10" key="1">
    <citation type="submission" date="2010-03" db="EMBL/GenBank/DDBJ databases">
        <title>The genome sequence of Thermus scotoductus SA-01.</title>
        <authorList>
            <person name="Gounder K."/>
            <person name="Liesegang H."/>
            <person name="Brzuszkiewicz E."/>
            <person name="Wollherr A."/>
            <person name="Daniel R."/>
            <person name="Gottschalk G."/>
            <person name="van Heerden E."/>
            <person name="Litthauer D."/>
        </authorList>
    </citation>
    <scope>NUCLEOTIDE SEQUENCE [LARGE SCALE GENOMIC DNA]</scope>
    <source>
        <strain evidence="10">ATCC 700910 / SA-01</strain>
    </source>
</reference>
<keyword evidence="2 5" id="KW-0645">Protease</keyword>
<feature type="domain" description="Peptidase S8/S53" evidence="8">
    <location>
        <begin position="164"/>
        <end position="427"/>
    </location>
</feature>
<keyword evidence="3 5" id="KW-0378">Hydrolase</keyword>
<evidence type="ECO:0000256" key="2">
    <source>
        <dbReference type="ARBA" id="ARBA00022670"/>
    </source>
</evidence>
<keyword evidence="7" id="KW-0732">Signal</keyword>
<dbReference type="InterPro" id="IPR023828">
    <property type="entry name" value="Peptidase_S8_Ser-AS"/>
</dbReference>
<dbReference type="KEGG" id="tsc:TSC_c08600"/>
<dbReference type="InterPro" id="IPR000209">
    <property type="entry name" value="Peptidase_S8/S53_dom"/>
</dbReference>
<gene>
    <name evidence="9" type="ordered locus">TSC_c08600</name>
</gene>
<evidence type="ECO:0000259" key="8">
    <source>
        <dbReference type="Pfam" id="PF00082"/>
    </source>
</evidence>
<dbReference type="RefSeq" id="WP_015716763.1">
    <property type="nucleotide sequence ID" value="NC_014974.1"/>
</dbReference>
<dbReference type="InterPro" id="IPR015500">
    <property type="entry name" value="Peptidase_S8_subtilisin-rel"/>
</dbReference>
<dbReference type="SUPFAM" id="SSF52743">
    <property type="entry name" value="Subtilisin-like"/>
    <property type="match status" value="1"/>
</dbReference>
<organism evidence="9 10">
    <name type="scientific">Thermus scotoductus (strain ATCC 700910 / SA-01)</name>
    <dbReference type="NCBI Taxonomy" id="743525"/>
    <lineage>
        <taxon>Bacteria</taxon>
        <taxon>Thermotogati</taxon>
        <taxon>Deinococcota</taxon>
        <taxon>Deinococci</taxon>
        <taxon>Thermales</taxon>
        <taxon>Thermaceae</taxon>
        <taxon>Thermus</taxon>
    </lineage>
</organism>
<evidence type="ECO:0000256" key="6">
    <source>
        <dbReference type="RuleBase" id="RU003355"/>
    </source>
</evidence>
<dbReference type="InterPro" id="IPR023827">
    <property type="entry name" value="Peptidase_S8_Asp-AS"/>
</dbReference>
<dbReference type="PANTHER" id="PTHR43806">
    <property type="entry name" value="PEPTIDASE S8"/>
    <property type="match status" value="1"/>
</dbReference>
<dbReference type="AlphaFoldDB" id="E8PNL1"/>
<comment type="similarity">
    <text evidence="1 5 6">Belongs to the peptidase S8 family.</text>
</comment>
<dbReference type="InterPro" id="IPR036852">
    <property type="entry name" value="Peptidase_S8/S53_dom_sf"/>
</dbReference>
<feature type="signal peptide" evidence="7">
    <location>
        <begin position="1"/>
        <end position="19"/>
    </location>
</feature>
<dbReference type="GO" id="GO:0004252">
    <property type="term" value="F:serine-type endopeptidase activity"/>
    <property type="evidence" value="ECO:0007669"/>
    <property type="project" value="UniProtKB-UniRule"/>
</dbReference>
<feature type="chain" id="PRO_5003225704" evidence="7">
    <location>
        <begin position="20"/>
        <end position="443"/>
    </location>
</feature>
<dbReference type="Proteomes" id="UP000008087">
    <property type="component" value="Chromosome"/>
</dbReference>
<reference evidence="9 10" key="2">
    <citation type="journal article" date="2011" name="BMC Genomics">
        <title>Sequence of the hyperplastic genome of the naturally competent Thermus scotoductus SA-01.</title>
        <authorList>
            <person name="Gounder K."/>
            <person name="Brzuszkiewicz E."/>
            <person name="Liesegang H."/>
            <person name="Wollherr A."/>
            <person name="Daniel R."/>
            <person name="Gottschalk G."/>
            <person name="Reva O."/>
            <person name="Kumwenda B."/>
            <person name="Srivastava M."/>
            <person name="Bricio C."/>
            <person name="Berenguer J."/>
            <person name="van Heerden E."/>
            <person name="Litthauer D."/>
        </authorList>
    </citation>
    <scope>NUCLEOTIDE SEQUENCE [LARGE SCALE GENOMIC DNA]</scope>
    <source>
        <strain evidence="10">ATCC 700910 / SA-01</strain>
    </source>
</reference>
<evidence type="ECO:0000256" key="4">
    <source>
        <dbReference type="ARBA" id="ARBA00022825"/>
    </source>
</evidence>